<evidence type="ECO:0000259" key="1">
    <source>
        <dbReference type="Pfam" id="PF13649"/>
    </source>
</evidence>
<dbReference type="Proteomes" id="UP000187172">
    <property type="component" value="Unassembled WGS sequence"/>
</dbReference>
<dbReference type="InterPro" id="IPR041698">
    <property type="entry name" value="Methyltransf_25"/>
</dbReference>
<dbReference type="InterPro" id="IPR029063">
    <property type="entry name" value="SAM-dependent_MTases_sf"/>
</dbReference>
<reference evidence="2 3" key="1">
    <citation type="submission" date="2016-11" db="EMBL/GenBank/DDBJ databases">
        <title>Paenibacillus species isolates.</title>
        <authorList>
            <person name="Beno S.M."/>
        </authorList>
    </citation>
    <scope>NUCLEOTIDE SEQUENCE [LARGE SCALE GENOMIC DNA]</scope>
    <source>
        <strain evidence="2 3">FSL R5-0378</strain>
    </source>
</reference>
<dbReference type="SUPFAM" id="SSF53335">
    <property type="entry name" value="S-adenosyl-L-methionine-dependent methyltransferases"/>
    <property type="match status" value="1"/>
</dbReference>
<organism evidence="2 3">
    <name type="scientific">Paenibacillus rhizosphaerae</name>
    <dbReference type="NCBI Taxonomy" id="297318"/>
    <lineage>
        <taxon>Bacteria</taxon>
        <taxon>Bacillati</taxon>
        <taxon>Bacillota</taxon>
        <taxon>Bacilli</taxon>
        <taxon>Bacillales</taxon>
        <taxon>Paenibacillaceae</taxon>
        <taxon>Paenibacillus</taxon>
    </lineage>
</organism>
<dbReference type="EMBL" id="MRTP01000001">
    <property type="protein sequence ID" value="OMF59210.1"/>
    <property type="molecule type" value="Genomic_DNA"/>
</dbReference>
<dbReference type="GO" id="GO:0032259">
    <property type="term" value="P:methylation"/>
    <property type="evidence" value="ECO:0007669"/>
    <property type="project" value="UniProtKB-KW"/>
</dbReference>
<sequence>MRRRFLLETDRKLLDYYLALKSPEAAEWNLSPECLYAECMTRDYVRRYVALKDGIRVCNVGIGTGDWDDYLGYWLNGTGTLTSIDLDPEICSIFSMRQHLEGHPNRSMVKNQSIFDVDLPSAYFDLVTLIGSTVNETGDFDRCIDACMSLLKREGCLLFMAHLSRNPVKELVDYAKDRDLRIEQLEQYDTFSKYPFYICKLKRNSLQNEISKP</sequence>
<dbReference type="GO" id="GO:0008168">
    <property type="term" value="F:methyltransferase activity"/>
    <property type="evidence" value="ECO:0007669"/>
    <property type="project" value="UniProtKB-KW"/>
</dbReference>
<accession>A0A1R1F5B2</accession>
<name>A0A1R1F5B2_9BACL</name>
<evidence type="ECO:0000313" key="2">
    <source>
        <dbReference type="EMBL" id="OMF59210.1"/>
    </source>
</evidence>
<feature type="domain" description="Methyltransferase" evidence="1">
    <location>
        <begin position="57"/>
        <end position="155"/>
    </location>
</feature>
<dbReference type="AlphaFoldDB" id="A0A1R1F5B2"/>
<comment type="caution">
    <text evidence="2">The sequence shown here is derived from an EMBL/GenBank/DDBJ whole genome shotgun (WGS) entry which is preliminary data.</text>
</comment>
<protein>
    <submittedName>
        <fullName evidence="2">SAM-dependent methyltransferase</fullName>
    </submittedName>
</protein>
<dbReference type="Gene3D" id="3.40.50.150">
    <property type="entry name" value="Vaccinia Virus protein VP39"/>
    <property type="match status" value="1"/>
</dbReference>
<gene>
    <name evidence="2" type="ORF">BK138_10795</name>
</gene>
<dbReference type="STRING" id="297318.BK138_10795"/>
<evidence type="ECO:0000313" key="3">
    <source>
        <dbReference type="Proteomes" id="UP000187172"/>
    </source>
</evidence>
<keyword evidence="2" id="KW-0489">Methyltransferase</keyword>
<proteinExistence type="predicted"/>
<dbReference type="Pfam" id="PF13649">
    <property type="entry name" value="Methyltransf_25"/>
    <property type="match status" value="1"/>
</dbReference>
<keyword evidence="2" id="KW-0808">Transferase</keyword>
<keyword evidence="3" id="KW-1185">Reference proteome</keyword>